<keyword evidence="2" id="KW-0472">Membrane</keyword>
<name>A0A9P9Y858_9HYPO</name>
<sequence>MGDKTSFLKTLVVPAVISLALFVVLSYILIPAYNRYRTRYSQYLPIESITATGSSLRERLITRIARFANRREERHMSTDALSIDNGDEEIDDSEGEELGAVDARARRMVASHRRADSPDPPRLSRDLEAGFRDDSDDDDEPRR</sequence>
<dbReference type="OrthoDB" id="5427070at2759"/>
<dbReference type="GeneID" id="75834631"/>
<feature type="compositionally biased region" description="Acidic residues" evidence="1">
    <location>
        <begin position="134"/>
        <end position="143"/>
    </location>
</feature>
<keyword evidence="2" id="KW-1133">Transmembrane helix</keyword>
<reference evidence="3" key="1">
    <citation type="journal article" date="2021" name="J Fungi (Basel)">
        <title>Genomic and Metabolomic Analyses of the Marine Fungus Emericellopsis cladophorae: Insights into Saltwater Adaptability Mechanisms and Its Biosynthetic Potential.</title>
        <authorList>
            <person name="Goncalves M.F.M."/>
            <person name="Hilario S."/>
            <person name="Van de Peer Y."/>
            <person name="Esteves A.C."/>
            <person name="Alves A."/>
        </authorList>
    </citation>
    <scope>NUCLEOTIDE SEQUENCE</scope>
    <source>
        <strain evidence="3">MUM 19.33</strain>
    </source>
</reference>
<keyword evidence="4" id="KW-1185">Reference proteome</keyword>
<evidence type="ECO:0000256" key="2">
    <source>
        <dbReference type="SAM" id="Phobius"/>
    </source>
</evidence>
<gene>
    <name evidence="3" type="ORF">J7T54_008159</name>
</gene>
<dbReference type="Proteomes" id="UP001055219">
    <property type="component" value="Unassembled WGS sequence"/>
</dbReference>
<proteinExistence type="predicted"/>
<feature type="compositionally biased region" description="Acidic residues" evidence="1">
    <location>
        <begin position="85"/>
        <end position="99"/>
    </location>
</feature>
<comment type="caution">
    <text evidence="3">The sequence shown here is derived from an EMBL/GenBank/DDBJ whole genome shotgun (WGS) entry which is preliminary data.</text>
</comment>
<evidence type="ECO:0000313" key="4">
    <source>
        <dbReference type="Proteomes" id="UP001055219"/>
    </source>
</evidence>
<organism evidence="3 4">
    <name type="scientific">Emericellopsis cladophorae</name>
    <dbReference type="NCBI Taxonomy" id="2686198"/>
    <lineage>
        <taxon>Eukaryota</taxon>
        <taxon>Fungi</taxon>
        <taxon>Dikarya</taxon>
        <taxon>Ascomycota</taxon>
        <taxon>Pezizomycotina</taxon>
        <taxon>Sordariomycetes</taxon>
        <taxon>Hypocreomycetidae</taxon>
        <taxon>Hypocreales</taxon>
        <taxon>Bionectriaceae</taxon>
        <taxon>Emericellopsis</taxon>
    </lineage>
</organism>
<protein>
    <submittedName>
        <fullName evidence="3">Uncharacterized protein</fullName>
    </submittedName>
</protein>
<accession>A0A9P9Y858</accession>
<evidence type="ECO:0000256" key="1">
    <source>
        <dbReference type="SAM" id="MobiDB-lite"/>
    </source>
</evidence>
<feature type="transmembrane region" description="Helical" evidence="2">
    <location>
        <begin position="12"/>
        <end position="30"/>
    </location>
</feature>
<dbReference type="EMBL" id="JAGIXG020000003">
    <property type="protein sequence ID" value="KAI6785065.1"/>
    <property type="molecule type" value="Genomic_DNA"/>
</dbReference>
<reference evidence="3" key="2">
    <citation type="submission" date="2022-07" db="EMBL/GenBank/DDBJ databases">
        <authorList>
            <person name="Goncalves M.F.M."/>
            <person name="Hilario S."/>
            <person name="Van De Peer Y."/>
            <person name="Esteves A.C."/>
            <person name="Alves A."/>
        </authorList>
    </citation>
    <scope>NUCLEOTIDE SEQUENCE</scope>
    <source>
        <strain evidence="3">MUM 19.33</strain>
    </source>
</reference>
<feature type="region of interest" description="Disordered" evidence="1">
    <location>
        <begin position="73"/>
        <end position="143"/>
    </location>
</feature>
<keyword evidence="2" id="KW-0812">Transmembrane</keyword>
<feature type="compositionally biased region" description="Basic and acidic residues" evidence="1">
    <location>
        <begin position="113"/>
        <end position="133"/>
    </location>
</feature>
<dbReference type="RefSeq" id="XP_051365921.1">
    <property type="nucleotide sequence ID" value="XM_051502762.1"/>
</dbReference>
<dbReference type="AlphaFoldDB" id="A0A9P9Y858"/>
<evidence type="ECO:0000313" key="3">
    <source>
        <dbReference type="EMBL" id="KAI6785065.1"/>
    </source>
</evidence>